<accession>A0A5B8WFE0</accession>
<organism evidence="1 2">
    <name type="scientific">Arthrobacter phage Qui</name>
    <dbReference type="NCBI Taxonomy" id="2603260"/>
    <lineage>
        <taxon>Viruses</taxon>
        <taxon>Duplodnaviria</taxon>
        <taxon>Heunggongvirae</taxon>
        <taxon>Uroviricota</taxon>
        <taxon>Caudoviricetes</taxon>
        <taxon>Quivirus</taxon>
        <taxon>Quivirus qui</taxon>
    </lineage>
</organism>
<proteinExistence type="predicted"/>
<protein>
    <submittedName>
        <fullName evidence="1">Hydrolase</fullName>
    </submittedName>
</protein>
<dbReference type="GO" id="GO:0016787">
    <property type="term" value="F:hydrolase activity"/>
    <property type="evidence" value="ECO:0007669"/>
    <property type="project" value="UniProtKB-KW"/>
</dbReference>
<dbReference type="EMBL" id="MN183282">
    <property type="protein sequence ID" value="QED11500.1"/>
    <property type="molecule type" value="Genomic_DNA"/>
</dbReference>
<dbReference type="GeneID" id="77936372"/>
<reference evidence="1 2" key="1">
    <citation type="submission" date="2019-07" db="EMBL/GenBank/DDBJ databases">
        <authorList>
            <person name="Abdullah A."/>
            <person name="Lima G.C."/>
            <person name="Cuneo C.K."/>
            <person name="Ennest D.C."/>
            <person name="Fritz K.J."/>
            <person name="Johnson B.T."/>
            <person name="Larson S.M."/>
            <person name="Lemunyete M.N."/>
            <person name="Murray M.B."/>
            <person name="Osmond D.E."/>
            <person name="Patras K.A."/>
            <person name="Ransibrahmanakul S."/>
            <person name="Simpson K.A."/>
            <person name="Thull B.S."/>
            <person name="Wetzel S."/>
            <person name="Bonilla J.A."/>
            <person name="Klyczek K."/>
            <person name="Garlena R.A."/>
            <person name="Russell D.A."/>
            <person name="Pope W.H."/>
            <person name="Jacobs-Sera D."/>
            <person name="Hatfull G.F."/>
        </authorList>
    </citation>
    <scope>NUCLEOTIDE SEQUENCE [LARGE SCALE GENOMIC DNA]</scope>
</reference>
<gene>
    <name evidence="1" type="primary">9</name>
    <name evidence="1" type="ORF">SEA_QUI_9</name>
</gene>
<dbReference type="RefSeq" id="YP_010660375.1">
    <property type="nucleotide sequence ID" value="NC_070877.1"/>
</dbReference>
<dbReference type="KEGG" id="vg:77936372"/>
<keyword evidence="1" id="KW-0378">Hydrolase</keyword>
<dbReference type="Proteomes" id="UP000321915">
    <property type="component" value="Segment"/>
</dbReference>
<dbReference type="SUPFAM" id="SSF69349">
    <property type="entry name" value="Phage fibre proteins"/>
    <property type="match status" value="1"/>
</dbReference>
<evidence type="ECO:0000313" key="2">
    <source>
        <dbReference type="Proteomes" id="UP000321915"/>
    </source>
</evidence>
<evidence type="ECO:0000313" key="1">
    <source>
        <dbReference type="EMBL" id="QED11500.1"/>
    </source>
</evidence>
<name>A0A5B8WFE0_9CAUD</name>
<keyword evidence="2" id="KW-1185">Reference proteome</keyword>
<sequence>MIHPRKLTAAQWAEENPTLRADEVGIEKDTKRRKEGDGLTPWNKLSYVFDLKSADARYLSKSVTTGLVPRTEIRTGVQIEPAFWRKDVGDTGQHTIYLEDDVDHKHHLISLRHFGGGTTQNYALDISNRPGASRAMCIHQYSNLTEALRLDNTSSAPMIRIVNTENQTLNPGGVGSGDPIVFEDWGTVRWKIQGDGGHYIENKDTSHGVFIKGPTTGTKSPLYIEHRSPSNGLQVIAAASSAGFYPILVSGQNYGPAFNTSTNGGQTLRISKNGTGNGEALVVINSGTGTTASFRTASTTEVSKINANGEYENLVAGNGLVLKSPDGSRFRLTVDNDGALTTTKL</sequence>